<feature type="transmembrane region" description="Helical" evidence="1">
    <location>
        <begin position="230"/>
        <end position="254"/>
    </location>
</feature>
<evidence type="ECO:0000313" key="5">
    <source>
        <dbReference type="Proteomes" id="UP000319894"/>
    </source>
</evidence>
<dbReference type="Gene3D" id="3.90.550.10">
    <property type="entry name" value="Spore Coat Polysaccharide Biosynthesis Protein SpsA, Chain A"/>
    <property type="match status" value="1"/>
</dbReference>
<evidence type="ECO:0000259" key="3">
    <source>
        <dbReference type="Pfam" id="PF26629"/>
    </source>
</evidence>
<dbReference type="InterPro" id="IPR029044">
    <property type="entry name" value="Nucleotide-diphossugar_trans"/>
</dbReference>
<feature type="transmembrane region" description="Helical" evidence="1">
    <location>
        <begin position="266"/>
        <end position="288"/>
    </location>
</feature>
<evidence type="ECO:0000259" key="2">
    <source>
        <dbReference type="Pfam" id="PF00535"/>
    </source>
</evidence>
<dbReference type="Pfam" id="PF00535">
    <property type="entry name" value="Glycos_transf_2"/>
    <property type="match status" value="1"/>
</dbReference>
<dbReference type="Proteomes" id="UP000319894">
    <property type="component" value="Unassembled WGS sequence"/>
</dbReference>
<proteinExistence type="predicted"/>
<dbReference type="Pfam" id="PF26629">
    <property type="entry name" value="GT2_TM_C"/>
    <property type="match status" value="1"/>
</dbReference>
<reference evidence="4 5" key="1">
    <citation type="submission" date="2018-06" db="EMBL/GenBank/DDBJ databases">
        <title>Natronomonas sp. F16-60 a new haloarchaeon isolated from a solar saltern of Isla Cristina, Huelva, Spain.</title>
        <authorList>
            <person name="Duran-Viseras A."/>
            <person name="Sanchez-Porro C."/>
            <person name="Ventosa A."/>
        </authorList>
    </citation>
    <scope>NUCLEOTIDE SEQUENCE [LARGE SCALE GENOMIC DNA]</scope>
    <source>
        <strain evidence="4 5">F16-60</strain>
    </source>
</reference>
<dbReference type="PANTHER" id="PTHR48090">
    <property type="entry name" value="UNDECAPRENYL-PHOSPHATE 4-DEOXY-4-FORMAMIDO-L-ARABINOSE TRANSFERASE-RELATED"/>
    <property type="match status" value="1"/>
</dbReference>
<keyword evidence="1" id="KW-1133">Transmembrane helix</keyword>
<dbReference type="InterPro" id="IPR001173">
    <property type="entry name" value="Glyco_trans_2-like"/>
</dbReference>
<dbReference type="GO" id="GO:0016740">
    <property type="term" value="F:transferase activity"/>
    <property type="evidence" value="ECO:0007669"/>
    <property type="project" value="UniProtKB-KW"/>
</dbReference>
<dbReference type="AlphaFoldDB" id="A0A554NFK0"/>
<feature type="transmembrane region" description="Helical" evidence="1">
    <location>
        <begin position="313"/>
        <end position="333"/>
    </location>
</feature>
<keyword evidence="5" id="KW-1185">Reference proteome</keyword>
<dbReference type="OrthoDB" id="147253at2157"/>
<dbReference type="SUPFAM" id="SSF53448">
    <property type="entry name" value="Nucleotide-diphospho-sugar transferases"/>
    <property type="match status" value="1"/>
</dbReference>
<protein>
    <submittedName>
        <fullName evidence="4">Glycosyltransferase family 2 protein</fullName>
    </submittedName>
</protein>
<evidence type="ECO:0000313" key="4">
    <source>
        <dbReference type="EMBL" id="TSD16172.1"/>
    </source>
</evidence>
<keyword evidence="1" id="KW-0472">Membrane</keyword>
<keyword evidence="1" id="KW-0812">Transmembrane</keyword>
<feature type="domain" description="Low-salt glycan biosynthesis hexosyltransferase Agl6 C-terminal transmembrane region" evidence="3">
    <location>
        <begin position="295"/>
        <end position="372"/>
    </location>
</feature>
<name>A0A554NFK0_9EURY</name>
<dbReference type="InterPro" id="IPR050256">
    <property type="entry name" value="Glycosyltransferase_2"/>
</dbReference>
<dbReference type="InterPro" id="IPR058718">
    <property type="entry name" value="Agl6_TM_C"/>
</dbReference>
<feature type="transmembrane region" description="Helical" evidence="1">
    <location>
        <begin position="345"/>
        <end position="369"/>
    </location>
</feature>
<evidence type="ECO:0000256" key="1">
    <source>
        <dbReference type="SAM" id="Phobius"/>
    </source>
</evidence>
<gene>
    <name evidence="4" type="ORF">DP107_03140</name>
</gene>
<dbReference type="CDD" id="cd04179">
    <property type="entry name" value="DPM_DPG-synthase_like"/>
    <property type="match status" value="1"/>
</dbReference>
<dbReference type="EMBL" id="QMDX01000001">
    <property type="protein sequence ID" value="TSD16172.1"/>
    <property type="molecule type" value="Genomic_DNA"/>
</dbReference>
<accession>A0A554NFK0</accession>
<organism evidence="4 5">
    <name type="scientific">Haloglomus irregulare</name>
    <dbReference type="NCBI Taxonomy" id="2234134"/>
    <lineage>
        <taxon>Archaea</taxon>
        <taxon>Methanobacteriati</taxon>
        <taxon>Methanobacteriota</taxon>
        <taxon>Stenosarchaea group</taxon>
        <taxon>Halobacteria</taxon>
        <taxon>Halobacteriales</taxon>
        <taxon>Natronomonadaceae</taxon>
        <taxon>Haloglomus</taxon>
    </lineage>
</organism>
<keyword evidence="4" id="KW-0808">Transferase</keyword>
<feature type="domain" description="Glycosyltransferase 2-like" evidence="2">
    <location>
        <begin position="41"/>
        <end position="169"/>
    </location>
</feature>
<sequence length="374" mass="40173">MVFLPAVGETGFLRAVVFRVVVVVELGVERVPLLVALVEHLVGDSSTDRTPEIARRHGAIVVEPDEPGYGYAYRYAFERVRGEYVVIGDADTTYDFEQIPRLLEPVRSGDADICMGSRLDGEIKSGAMPPLHQYIGNPLLTKFLNTFYGAGVSDAHSGFRVFSRDALETLEVDSDGMEFASELIMDAGARGLVIEERPIVYHEREGEATLDSFRDGWRHVRFMLVNAPGYLFSLPGLAMMGLGGLLMTLCLAGVSLGATSFGLHTMVGGSLLTLTGAQIAAFAVFATVTSDPIQAPSDPVTDWIVGRVQLEHGATAGLLVFGVGAAYVVLMGVRWVASGFTMLPVLMINIAAMTAVVLGVQLVFSSFFLSSVAE</sequence>
<comment type="caution">
    <text evidence="4">The sequence shown here is derived from an EMBL/GenBank/DDBJ whole genome shotgun (WGS) entry which is preliminary data.</text>
</comment>
<dbReference type="PANTHER" id="PTHR48090:SF7">
    <property type="entry name" value="RFBJ PROTEIN"/>
    <property type="match status" value="1"/>
</dbReference>
<dbReference type="InParanoid" id="A0A554NFK0"/>